<gene>
    <name evidence="5" type="ORF">GCM10010319_67290</name>
</gene>
<dbReference type="Proteomes" id="UP001500063">
    <property type="component" value="Unassembled WGS sequence"/>
</dbReference>
<name>A0ABN0Y1H2_9ACTN</name>
<dbReference type="SUPFAM" id="SSF53448">
    <property type="entry name" value="Nucleotide-diphospho-sugar transferases"/>
    <property type="match status" value="1"/>
</dbReference>
<dbReference type="InterPro" id="IPR002495">
    <property type="entry name" value="Glyco_trans_8"/>
</dbReference>
<dbReference type="EMBL" id="BAAABW010000039">
    <property type="protein sequence ID" value="GAA0379265.1"/>
    <property type="molecule type" value="Genomic_DNA"/>
</dbReference>
<evidence type="ECO:0000256" key="3">
    <source>
        <dbReference type="ARBA" id="ARBA00022723"/>
    </source>
</evidence>
<dbReference type="RefSeq" id="WP_344123974.1">
    <property type="nucleotide sequence ID" value="NZ_BAAABW010000039.1"/>
</dbReference>
<evidence type="ECO:0000313" key="5">
    <source>
        <dbReference type="EMBL" id="GAA0379265.1"/>
    </source>
</evidence>
<keyword evidence="1" id="KW-0328">Glycosyltransferase</keyword>
<proteinExistence type="predicted"/>
<feature type="compositionally biased region" description="Polar residues" evidence="4">
    <location>
        <begin position="296"/>
        <end position="325"/>
    </location>
</feature>
<accession>A0ABN0Y1H2</accession>
<dbReference type="PANTHER" id="PTHR13778:SF47">
    <property type="entry name" value="LIPOPOLYSACCHARIDE 1,3-GALACTOSYLTRANSFERASE"/>
    <property type="match status" value="1"/>
</dbReference>
<evidence type="ECO:0000256" key="2">
    <source>
        <dbReference type="ARBA" id="ARBA00022679"/>
    </source>
</evidence>
<feature type="compositionally biased region" description="Basic residues" evidence="4">
    <location>
        <begin position="345"/>
        <end position="354"/>
    </location>
</feature>
<keyword evidence="6" id="KW-1185">Reference proteome</keyword>
<reference evidence="5 6" key="1">
    <citation type="journal article" date="2019" name="Int. J. Syst. Evol. Microbiol.">
        <title>The Global Catalogue of Microorganisms (GCM) 10K type strain sequencing project: providing services to taxonomists for standard genome sequencing and annotation.</title>
        <authorList>
            <consortium name="The Broad Institute Genomics Platform"/>
            <consortium name="The Broad Institute Genome Sequencing Center for Infectious Disease"/>
            <person name="Wu L."/>
            <person name="Ma J."/>
        </authorList>
    </citation>
    <scope>NUCLEOTIDE SEQUENCE [LARGE SCALE GENOMIC DNA]</scope>
    <source>
        <strain evidence="5 6">JCM 4565</strain>
    </source>
</reference>
<evidence type="ECO:0000313" key="6">
    <source>
        <dbReference type="Proteomes" id="UP001500063"/>
    </source>
</evidence>
<dbReference type="CDD" id="cd04194">
    <property type="entry name" value="GT8_A4GalT_like"/>
    <property type="match status" value="1"/>
</dbReference>
<evidence type="ECO:0000256" key="1">
    <source>
        <dbReference type="ARBA" id="ARBA00022676"/>
    </source>
</evidence>
<feature type="region of interest" description="Disordered" evidence="4">
    <location>
        <begin position="270"/>
        <end position="354"/>
    </location>
</feature>
<dbReference type="PANTHER" id="PTHR13778">
    <property type="entry name" value="GLYCOSYLTRANSFERASE 8 DOMAIN-CONTAINING PROTEIN"/>
    <property type="match status" value="1"/>
</dbReference>
<dbReference type="InterPro" id="IPR050748">
    <property type="entry name" value="Glycosyltrans_8_dom-fam"/>
</dbReference>
<dbReference type="Pfam" id="PF01501">
    <property type="entry name" value="Glyco_transf_8"/>
    <property type="match status" value="1"/>
</dbReference>
<evidence type="ECO:0000256" key="4">
    <source>
        <dbReference type="SAM" id="MobiDB-lite"/>
    </source>
</evidence>
<keyword evidence="3" id="KW-0479">Metal-binding</keyword>
<protein>
    <submittedName>
        <fullName evidence="5">Uncharacterized protein</fullName>
    </submittedName>
</protein>
<sequence length="354" mass="40245">MRIAIAFDGQYTSAARNMLSSLARCLPPKSGVRISALMTDDSPSADVVEHAKSRGLDLEVVRLRRDLSDLPLLRYLTGATYARLFLPELVPDDVALYMDVDVVLMRDVTELFATDLRDRPLAAVRDMWRPNLHEALAGGGSGQFAPDAPYFNAGVMLCNLRQWRRENLTERALDWLASQDQVPVCLEQDALNALTHGRWIELDPRWNVFPMTDFRDIPPEAWPPRLGTEYHAYRDQERRAFVLHFIGSRKPWRHPYPDTENLRRYRHFTTPTIEDVTPNPVTSPSRPTPPTVEDVTPNSVTLPSRPTSPTVPETPSLALTGSRRSATFPAAVIGYPNEHDEDQRSRRRKRPRFA</sequence>
<feature type="compositionally biased region" description="Low complexity" evidence="4">
    <location>
        <begin position="276"/>
        <end position="285"/>
    </location>
</feature>
<dbReference type="Gene3D" id="3.90.550.10">
    <property type="entry name" value="Spore Coat Polysaccharide Biosynthesis Protein SpsA, Chain A"/>
    <property type="match status" value="1"/>
</dbReference>
<organism evidence="5 6">
    <name type="scientific">Streptomyces blastmyceticus</name>
    <dbReference type="NCBI Taxonomy" id="68180"/>
    <lineage>
        <taxon>Bacteria</taxon>
        <taxon>Bacillati</taxon>
        <taxon>Actinomycetota</taxon>
        <taxon>Actinomycetes</taxon>
        <taxon>Kitasatosporales</taxon>
        <taxon>Streptomycetaceae</taxon>
        <taxon>Streptomyces</taxon>
    </lineage>
</organism>
<keyword evidence="2" id="KW-0808">Transferase</keyword>
<comment type="caution">
    <text evidence="5">The sequence shown here is derived from an EMBL/GenBank/DDBJ whole genome shotgun (WGS) entry which is preliminary data.</text>
</comment>
<dbReference type="InterPro" id="IPR029044">
    <property type="entry name" value="Nucleotide-diphossugar_trans"/>
</dbReference>